<evidence type="ECO:0000313" key="2">
    <source>
        <dbReference type="Proteomes" id="UP001200557"/>
    </source>
</evidence>
<comment type="caution">
    <text evidence="1">The sequence shown here is derived from an EMBL/GenBank/DDBJ whole genome shotgun (WGS) entry which is preliminary data.</text>
</comment>
<accession>A0ABS9CQX0</accession>
<dbReference type="EMBL" id="JAKGAQ010000001">
    <property type="protein sequence ID" value="MCF2869622.1"/>
    <property type="molecule type" value="Genomic_DNA"/>
</dbReference>
<dbReference type="Proteomes" id="UP001200557">
    <property type="component" value="Unassembled WGS sequence"/>
</dbReference>
<dbReference type="SUPFAM" id="SSF51316">
    <property type="entry name" value="Mss4-like"/>
    <property type="match status" value="1"/>
</dbReference>
<protein>
    <submittedName>
        <fullName evidence="1">GFA family protein</fullName>
    </submittedName>
</protein>
<reference evidence="1 2" key="1">
    <citation type="submission" date="2022-01" db="EMBL/GenBank/DDBJ databases">
        <title>Octadecabacter sp. nov., isolated from a marine alga.</title>
        <authorList>
            <person name="Jin M.S."/>
            <person name="Kim H.M."/>
            <person name="Han D.M."/>
            <person name="Jung J.J."/>
            <person name="Jeon C.O."/>
        </authorList>
    </citation>
    <scope>NUCLEOTIDE SEQUENCE [LARGE SCALE GENOMIC DNA]</scope>
    <source>
        <strain evidence="1 2">G9-8</strain>
    </source>
</reference>
<keyword evidence="2" id="KW-1185">Reference proteome</keyword>
<name>A0ABS9CQX0_9RHOB</name>
<proteinExistence type="predicted"/>
<gene>
    <name evidence="1" type="ORF">L0664_00965</name>
</gene>
<dbReference type="InterPro" id="IPR011057">
    <property type="entry name" value="Mss4-like_sf"/>
</dbReference>
<organism evidence="1 2">
    <name type="scientific">Octadecabacter dasysiphoniae</name>
    <dbReference type="NCBI Taxonomy" id="2909341"/>
    <lineage>
        <taxon>Bacteria</taxon>
        <taxon>Pseudomonadati</taxon>
        <taxon>Pseudomonadota</taxon>
        <taxon>Alphaproteobacteria</taxon>
        <taxon>Rhodobacterales</taxon>
        <taxon>Roseobacteraceae</taxon>
        <taxon>Octadecabacter</taxon>
    </lineage>
</organism>
<sequence length="99" mass="10629">MPAFAAFASLDVTGHTNTKRHPSGVERVNCKKCGSPLSAVFPYLPDQIYVPIGILDDIDAHAPQLHCHAASQPSWLHLPDGLAREDASARTRLAEAGDD</sequence>
<evidence type="ECO:0000313" key="1">
    <source>
        <dbReference type="EMBL" id="MCF2869622.1"/>
    </source>
</evidence>